<dbReference type="AlphaFoldDB" id="A0AAV5KM12"/>
<organism evidence="1 2">
    <name type="scientific">Rubroshorea leprosula</name>
    <dbReference type="NCBI Taxonomy" id="152421"/>
    <lineage>
        <taxon>Eukaryota</taxon>
        <taxon>Viridiplantae</taxon>
        <taxon>Streptophyta</taxon>
        <taxon>Embryophyta</taxon>
        <taxon>Tracheophyta</taxon>
        <taxon>Spermatophyta</taxon>
        <taxon>Magnoliopsida</taxon>
        <taxon>eudicotyledons</taxon>
        <taxon>Gunneridae</taxon>
        <taxon>Pentapetalae</taxon>
        <taxon>rosids</taxon>
        <taxon>malvids</taxon>
        <taxon>Malvales</taxon>
        <taxon>Dipterocarpaceae</taxon>
        <taxon>Rubroshorea</taxon>
    </lineage>
</organism>
<reference evidence="1 2" key="1">
    <citation type="journal article" date="2021" name="Commun. Biol.">
        <title>The genome of Shorea leprosula (Dipterocarpaceae) highlights the ecological relevance of drought in aseasonal tropical rainforests.</title>
        <authorList>
            <person name="Ng K.K.S."/>
            <person name="Kobayashi M.J."/>
            <person name="Fawcett J.A."/>
            <person name="Hatakeyama M."/>
            <person name="Paape T."/>
            <person name="Ng C.H."/>
            <person name="Ang C.C."/>
            <person name="Tnah L.H."/>
            <person name="Lee C.T."/>
            <person name="Nishiyama T."/>
            <person name="Sese J."/>
            <person name="O'Brien M.J."/>
            <person name="Copetti D."/>
            <person name="Mohd Noor M.I."/>
            <person name="Ong R.C."/>
            <person name="Putra M."/>
            <person name="Sireger I.Z."/>
            <person name="Indrioko S."/>
            <person name="Kosugi Y."/>
            <person name="Izuno A."/>
            <person name="Isagi Y."/>
            <person name="Lee S.L."/>
            <person name="Shimizu K.K."/>
        </authorList>
    </citation>
    <scope>NUCLEOTIDE SEQUENCE [LARGE SCALE GENOMIC DNA]</scope>
    <source>
        <strain evidence="1">214</strain>
    </source>
</reference>
<comment type="caution">
    <text evidence="1">The sequence shown here is derived from an EMBL/GenBank/DDBJ whole genome shotgun (WGS) entry which is preliminary data.</text>
</comment>
<evidence type="ECO:0000313" key="2">
    <source>
        <dbReference type="Proteomes" id="UP001054252"/>
    </source>
</evidence>
<dbReference type="Proteomes" id="UP001054252">
    <property type="component" value="Unassembled WGS sequence"/>
</dbReference>
<keyword evidence="2" id="KW-1185">Reference proteome</keyword>
<accession>A0AAV5KM12</accession>
<evidence type="ECO:0000313" key="1">
    <source>
        <dbReference type="EMBL" id="GKV25544.1"/>
    </source>
</evidence>
<name>A0AAV5KM12_9ROSI</name>
<gene>
    <name evidence="1" type="ORF">SLEP1_g34969</name>
</gene>
<sequence length="75" mass="8421">MLFPIYVGVASSVIMPTSKFLGQIKTFFLNKCNFWGNGEGIELNTWGWGTTSLTKQLIRTDASKAKASTFIFFYV</sequence>
<proteinExistence type="predicted"/>
<protein>
    <submittedName>
        <fullName evidence="1">Uncharacterized protein</fullName>
    </submittedName>
</protein>
<dbReference type="EMBL" id="BPVZ01000069">
    <property type="protein sequence ID" value="GKV25544.1"/>
    <property type="molecule type" value="Genomic_DNA"/>
</dbReference>